<protein>
    <submittedName>
        <fullName evidence="2">Uncharacterized protein</fullName>
    </submittedName>
</protein>
<organism evidence="2 3">
    <name type="scientific">Asticcacaulis biprosthecium C19</name>
    <dbReference type="NCBI Taxonomy" id="715226"/>
    <lineage>
        <taxon>Bacteria</taxon>
        <taxon>Pseudomonadati</taxon>
        <taxon>Pseudomonadota</taxon>
        <taxon>Alphaproteobacteria</taxon>
        <taxon>Caulobacterales</taxon>
        <taxon>Caulobacteraceae</taxon>
        <taxon>Asticcacaulis</taxon>
    </lineage>
</organism>
<evidence type="ECO:0000313" key="3">
    <source>
        <dbReference type="Proteomes" id="UP000006512"/>
    </source>
</evidence>
<dbReference type="EMBL" id="GL883080">
    <property type="protein sequence ID" value="EGF89547.1"/>
    <property type="molecule type" value="Genomic_DNA"/>
</dbReference>
<dbReference type="STRING" id="715226.ABI_39630"/>
<keyword evidence="1" id="KW-0472">Membrane</keyword>
<dbReference type="AlphaFoldDB" id="F4QS27"/>
<reference evidence="3" key="1">
    <citation type="submission" date="2011-03" db="EMBL/GenBank/DDBJ databases">
        <title>Draft genome sequence of Brevundimonas diminuta.</title>
        <authorList>
            <person name="Brown P.J.B."/>
            <person name="Buechlein A."/>
            <person name="Hemmerich C."/>
            <person name="Brun Y.V."/>
        </authorList>
    </citation>
    <scope>NUCLEOTIDE SEQUENCE [LARGE SCALE GENOMIC DNA]</scope>
    <source>
        <strain evidence="3">C19</strain>
    </source>
</reference>
<keyword evidence="1" id="KW-0812">Transmembrane</keyword>
<dbReference type="RefSeq" id="WP_006274742.1">
    <property type="nucleotide sequence ID" value="NZ_GL883080.1"/>
</dbReference>
<dbReference type="Proteomes" id="UP000006512">
    <property type="component" value="Unassembled WGS sequence"/>
</dbReference>
<proteinExistence type="predicted"/>
<accession>F4QS27</accession>
<name>F4QS27_9CAUL</name>
<keyword evidence="3" id="KW-1185">Reference proteome</keyword>
<dbReference type="HOGENOM" id="CLU_3179649_0_0_5"/>
<feature type="transmembrane region" description="Helical" evidence="1">
    <location>
        <begin position="21"/>
        <end position="45"/>
    </location>
</feature>
<sequence>MDYQAAHAVKTKVSKRRPDALKLLLIAGLSVQAWGVVMGLGLIILNLTH</sequence>
<keyword evidence="1" id="KW-1133">Transmembrane helix</keyword>
<evidence type="ECO:0000256" key="1">
    <source>
        <dbReference type="SAM" id="Phobius"/>
    </source>
</evidence>
<evidence type="ECO:0000313" key="2">
    <source>
        <dbReference type="EMBL" id="EGF89547.1"/>
    </source>
</evidence>
<gene>
    <name evidence="2" type="ORF">ABI_39630</name>
</gene>